<reference evidence="2" key="1">
    <citation type="submission" date="2018-03" db="EMBL/GenBank/DDBJ databases">
        <authorList>
            <person name="Guldener U."/>
        </authorList>
    </citation>
    <scope>NUCLEOTIDE SEQUENCE</scope>
</reference>
<name>A0AAE8N604_9PEZI</name>
<organism evidence="2 3">
    <name type="scientific">Cephalotrichum gorgonifer</name>
    <dbReference type="NCBI Taxonomy" id="2041049"/>
    <lineage>
        <taxon>Eukaryota</taxon>
        <taxon>Fungi</taxon>
        <taxon>Dikarya</taxon>
        <taxon>Ascomycota</taxon>
        <taxon>Pezizomycotina</taxon>
        <taxon>Sordariomycetes</taxon>
        <taxon>Hypocreomycetidae</taxon>
        <taxon>Microascales</taxon>
        <taxon>Microascaceae</taxon>
        <taxon>Cephalotrichum</taxon>
    </lineage>
</organism>
<dbReference type="Proteomes" id="UP001187682">
    <property type="component" value="Unassembled WGS sequence"/>
</dbReference>
<evidence type="ECO:0000313" key="3">
    <source>
        <dbReference type="Proteomes" id="UP001187682"/>
    </source>
</evidence>
<dbReference type="AlphaFoldDB" id="A0AAE8N604"/>
<keyword evidence="3" id="KW-1185">Reference proteome</keyword>
<feature type="region of interest" description="Disordered" evidence="1">
    <location>
        <begin position="106"/>
        <end position="148"/>
    </location>
</feature>
<comment type="caution">
    <text evidence="2">The sequence shown here is derived from an EMBL/GenBank/DDBJ whole genome shotgun (WGS) entry which is preliminary data.</text>
</comment>
<gene>
    <name evidence="2" type="ORF">DNG_09511</name>
</gene>
<proteinExistence type="predicted"/>
<evidence type="ECO:0000313" key="2">
    <source>
        <dbReference type="EMBL" id="SPO06817.1"/>
    </source>
</evidence>
<sequence>MEFAIDELSDGARNVVMSESAYKELSPPERLAVWKNSDAISAEKIIQHMGEFGKGGWLSRIVDPQRFSEPLRLEPDSDSENDDSDWEEWSKDELLFPPLAKLRTKLRVPRRRPPNSASTLSFTDGFLQKPPGFNRTLNSQGLKDFRDS</sequence>
<accession>A0AAE8N604</accession>
<protein>
    <submittedName>
        <fullName evidence="2">Uncharacterized protein</fullName>
    </submittedName>
</protein>
<dbReference type="EMBL" id="ONZQ02000017">
    <property type="protein sequence ID" value="SPO06817.1"/>
    <property type="molecule type" value="Genomic_DNA"/>
</dbReference>
<evidence type="ECO:0000256" key="1">
    <source>
        <dbReference type="SAM" id="MobiDB-lite"/>
    </source>
</evidence>